<dbReference type="Proteomes" id="UP001464555">
    <property type="component" value="Unassembled WGS sequence"/>
</dbReference>
<proteinExistence type="predicted"/>
<evidence type="ECO:0008006" key="5">
    <source>
        <dbReference type="Google" id="ProtNLM"/>
    </source>
</evidence>
<dbReference type="SUPFAM" id="SSF52058">
    <property type="entry name" value="L domain-like"/>
    <property type="match status" value="1"/>
</dbReference>
<protein>
    <recommendedName>
        <fullName evidence="5">Leucine-rich repeat domain-containing protein</fullName>
    </recommendedName>
</protein>
<dbReference type="Gene3D" id="3.80.10.10">
    <property type="entry name" value="Ribonuclease Inhibitor"/>
    <property type="match status" value="1"/>
</dbReference>
<dbReference type="RefSeq" id="WP_341695766.1">
    <property type="nucleotide sequence ID" value="NZ_JBBYHR010000002.1"/>
</dbReference>
<dbReference type="PROSITE" id="PS51450">
    <property type="entry name" value="LRR"/>
    <property type="match status" value="1"/>
</dbReference>
<gene>
    <name evidence="3" type="ORF">AAEO56_04170</name>
</gene>
<comment type="caution">
    <text evidence="3">The sequence shown here is derived from an EMBL/GenBank/DDBJ whole genome shotgun (WGS) entry which is preliminary data.</text>
</comment>
<dbReference type="InterPro" id="IPR032675">
    <property type="entry name" value="LRR_dom_sf"/>
</dbReference>
<evidence type="ECO:0000313" key="4">
    <source>
        <dbReference type="Proteomes" id="UP001464555"/>
    </source>
</evidence>
<keyword evidence="2" id="KW-0677">Repeat</keyword>
<keyword evidence="1" id="KW-0433">Leucine-rich repeat</keyword>
<reference evidence="3 4" key="1">
    <citation type="submission" date="2024-04" db="EMBL/GenBank/DDBJ databases">
        <title>Flavobacterium sp. DGU11 16S ribosomal RNA gene Genome sequencing and assembly.</title>
        <authorList>
            <person name="Park S."/>
        </authorList>
    </citation>
    <scope>NUCLEOTIDE SEQUENCE [LARGE SCALE GENOMIC DNA]</scope>
    <source>
        <strain evidence="3 4">DGU11</strain>
    </source>
</reference>
<dbReference type="InterPro" id="IPR001611">
    <property type="entry name" value="Leu-rich_rpt"/>
</dbReference>
<dbReference type="InterPro" id="IPR050333">
    <property type="entry name" value="SLRP"/>
</dbReference>
<dbReference type="PANTHER" id="PTHR45712">
    <property type="entry name" value="AGAP008170-PA"/>
    <property type="match status" value="1"/>
</dbReference>
<evidence type="ECO:0000256" key="1">
    <source>
        <dbReference type="ARBA" id="ARBA00022614"/>
    </source>
</evidence>
<dbReference type="PANTHER" id="PTHR45712:SF22">
    <property type="entry name" value="INSULIN-LIKE GROWTH FACTOR-BINDING PROTEIN COMPLEX ACID LABILE SUBUNIT"/>
    <property type="match status" value="1"/>
</dbReference>
<evidence type="ECO:0000256" key="2">
    <source>
        <dbReference type="ARBA" id="ARBA00022737"/>
    </source>
</evidence>
<accession>A0ABU9HU24</accession>
<name>A0ABU9HU24_9FLAO</name>
<organism evidence="3 4">
    <name type="scientific">Flavobacterium arundinis</name>
    <dbReference type="NCBI Taxonomy" id="3139143"/>
    <lineage>
        <taxon>Bacteria</taxon>
        <taxon>Pseudomonadati</taxon>
        <taxon>Bacteroidota</taxon>
        <taxon>Flavobacteriia</taxon>
        <taxon>Flavobacteriales</taxon>
        <taxon>Flavobacteriaceae</taxon>
        <taxon>Flavobacterium</taxon>
    </lineage>
</organism>
<evidence type="ECO:0000313" key="3">
    <source>
        <dbReference type="EMBL" id="MEL1243447.1"/>
    </source>
</evidence>
<sequence length="577" mass="65530">MTIQEVKNIFRSGDEKAMKKALPTIEANDAVKAEALEYYADILKYTGGKALADILKIPKNLATKKVRAKKWEPNANSIEILNHLKIDYLSLWNEPIPVWVKHTHFRSLSFVKYAEGDIVYPISADEFEIRDCGLEQIPDAVRKVNAKRLSFQDNKIETVPNWVFDVPERLDISRNRIEKIELAKDCTIDTLRLNDNKFTDVSFLTHFPKLDFLVLDNNPINDFPKLTGSPLRYLYFAKCHFTRVPDSINELKGLLGLYINNNPILEIPELDLPLLNGIDISGSQIASKYGIKGTLWGNDTQAFLKRNNKVDDSFLEICQLLESGDIAKMEEAYGMLRTNEGRLKKAEERYLKFIQGRLGSAATIFDIEKAMLSENEIEALRKTINKTNRSLSLAYVDDDISKLLVDFLGSVVESVIDLGDLKKQLSACSSEEELISLGEQKINDIKNAIFDITITYKGGWFGKTLLEFTSVQHQFLAFDHTQFDAANDSDYIEAFFVFLQCFSYDDYYIDVFQSDAPRFGNIFWLLPYIPKVIWFDVTAQYPLSPLSFKRSASVTENNAGKRIKSKLASEAAGASAE</sequence>
<dbReference type="EMBL" id="JBBYHR010000002">
    <property type="protein sequence ID" value="MEL1243447.1"/>
    <property type="molecule type" value="Genomic_DNA"/>
</dbReference>
<keyword evidence="4" id="KW-1185">Reference proteome</keyword>